<reference evidence="4" key="1">
    <citation type="submission" date="2011-08" db="EMBL/GenBank/DDBJ databases">
        <authorList>
            <person name="Rombauts S."/>
        </authorList>
    </citation>
    <scope>NUCLEOTIDE SEQUENCE</scope>
    <source>
        <strain evidence="4">London</strain>
    </source>
</reference>
<reference evidence="3" key="2">
    <citation type="submission" date="2015-06" db="UniProtKB">
        <authorList>
            <consortium name="EnsemblMetazoa"/>
        </authorList>
    </citation>
    <scope>IDENTIFICATION</scope>
</reference>
<feature type="chain" id="PRO_5004591891" evidence="2">
    <location>
        <begin position="22"/>
        <end position="149"/>
    </location>
</feature>
<name>T1KSU2_TETUR</name>
<protein>
    <submittedName>
        <fullName evidence="3">Uncharacterized protein</fullName>
    </submittedName>
</protein>
<evidence type="ECO:0000313" key="4">
    <source>
        <dbReference type="Proteomes" id="UP000015104"/>
    </source>
</evidence>
<dbReference type="OrthoDB" id="6510383at2759"/>
<evidence type="ECO:0000256" key="1">
    <source>
        <dbReference type="SAM" id="MobiDB-lite"/>
    </source>
</evidence>
<dbReference type="KEGG" id="tut:107366939"/>
<keyword evidence="2" id="KW-0732">Signal</keyword>
<dbReference type="AlphaFoldDB" id="T1KSU2"/>
<dbReference type="OMA" id="LAYMAAP"/>
<sequence>MQLQTFIWIPLLVISISSIKCDKSSSQSSTKGSLLTVASPLMKSLIKETLAYMAAPLFMPIAIGRTLRSPPGLGPDGSPVQRFARYLFKLATMKKNDAEEQLKSDLFDLLTTHRRNIVLTMKQYRELERSSKAAKSLRKNHRKAKQFID</sequence>
<evidence type="ECO:0000313" key="3">
    <source>
        <dbReference type="EnsemblMetazoa" id="tetur20g00840.1"/>
    </source>
</evidence>
<gene>
    <name evidence="3" type="primary">107366939</name>
</gene>
<dbReference type="EMBL" id="CAEY01000509">
    <property type="status" value="NOT_ANNOTATED_CDS"/>
    <property type="molecule type" value="Genomic_DNA"/>
</dbReference>
<feature type="compositionally biased region" description="Basic residues" evidence="1">
    <location>
        <begin position="135"/>
        <end position="149"/>
    </location>
</feature>
<dbReference type="EnsemblMetazoa" id="tetur20g00840.1">
    <property type="protein sequence ID" value="tetur20g00840.1"/>
    <property type="gene ID" value="tetur20g00840"/>
</dbReference>
<dbReference type="HOGENOM" id="CLU_1752059_0_0_1"/>
<feature type="region of interest" description="Disordered" evidence="1">
    <location>
        <begin position="130"/>
        <end position="149"/>
    </location>
</feature>
<feature type="signal peptide" evidence="2">
    <location>
        <begin position="1"/>
        <end position="21"/>
    </location>
</feature>
<organism evidence="3 4">
    <name type="scientific">Tetranychus urticae</name>
    <name type="common">Two-spotted spider mite</name>
    <dbReference type="NCBI Taxonomy" id="32264"/>
    <lineage>
        <taxon>Eukaryota</taxon>
        <taxon>Metazoa</taxon>
        <taxon>Ecdysozoa</taxon>
        <taxon>Arthropoda</taxon>
        <taxon>Chelicerata</taxon>
        <taxon>Arachnida</taxon>
        <taxon>Acari</taxon>
        <taxon>Acariformes</taxon>
        <taxon>Trombidiformes</taxon>
        <taxon>Prostigmata</taxon>
        <taxon>Eleutherengona</taxon>
        <taxon>Raphignathae</taxon>
        <taxon>Tetranychoidea</taxon>
        <taxon>Tetranychidae</taxon>
        <taxon>Tetranychus</taxon>
    </lineage>
</organism>
<proteinExistence type="predicted"/>
<keyword evidence="4" id="KW-1185">Reference proteome</keyword>
<accession>T1KSU2</accession>
<dbReference type="Proteomes" id="UP000015104">
    <property type="component" value="Unassembled WGS sequence"/>
</dbReference>
<evidence type="ECO:0000256" key="2">
    <source>
        <dbReference type="SAM" id="SignalP"/>
    </source>
</evidence>